<keyword evidence="4" id="KW-0862">Zinc</keyword>
<evidence type="ECO:0000256" key="2">
    <source>
        <dbReference type="ARBA" id="ARBA00022723"/>
    </source>
</evidence>
<feature type="domain" description="HAT C-terminal dimerisation" evidence="8">
    <location>
        <begin position="394"/>
        <end position="456"/>
    </location>
</feature>
<dbReference type="GO" id="GO:0046983">
    <property type="term" value="F:protein dimerization activity"/>
    <property type="evidence" value="ECO:0007669"/>
    <property type="project" value="InterPro"/>
</dbReference>
<evidence type="ECO:0000256" key="3">
    <source>
        <dbReference type="ARBA" id="ARBA00022771"/>
    </source>
</evidence>
<feature type="region of interest" description="Disordered" evidence="6">
    <location>
        <begin position="466"/>
        <end position="497"/>
    </location>
</feature>
<comment type="subcellular location">
    <subcellularLocation>
        <location evidence="1">Nucleus</location>
    </subcellularLocation>
</comment>
<dbReference type="SUPFAM" id="SSF53098">
    <property type="entry name" value="Ribonuclease H-like"/>
    <property type="match status" value="1"/>
</dbReference>
<dbReference type="EMBL" id="AJVK01017812">
    <property type="status" value="NOT_ANNOTATED_CDS"/>
    <property type="molecule type" value="Genomic_DNA"/>
</dbReference>
<dbReference type="InterPro" id="IPR052035">
    <property type="entry name" value="ZnF_BED_domain_contain"/>
</dbReference>
<dbReference type="InterPro" id="IPR007021">
    <property type="entry name" value="DUF659"/>
</dbReference>
<feature type="compositionally biased region" description="Basic residues" evidence="6">
    <location>
        <begin position="466"/>
        <end position="496"/>
    </location>
</feature>
<evidence type="ECO:0000259" key="7">
    <source>
        <dbReference type="Pfam" id="PF04937"/>
    </source>
</evidence>
<dbReference type="VEuPathDB" id="VectorBase:PPAI010135"/>
<evidence type="ECO:0000256" key="6">
    <source>
        <dbReference type="SAM" id="MobiDB-lite"/>
    </source>
</evidence>
<dbReference type="GO" id="GO:0005634">
    <property type="term" value="C:nucleus"/>
    <property type="evidence" value="ECO:0007669"/>
    <property type="project" value="UniProtKB-SubCell"/>
</dbReference>
<dbReference type="PANTHER" id="PTHR46481:SF10">
    <property type="entry name" value="ZINC FINGER BED DOMAIN-CONTAINING PROTEIN 39"/>
    <property type="match status" value="1"/>
</dbReference>
<evidence type="ECO:0000256" key="5">
    <source>
        <dbReference type="ARBA" id="ARBA00023242"/>
    </source>
</evidence>
<dbReference type="AlphaFoldDB" id="A0A1B0F089"/>
<dbReference type="EnsemblMetazoa" id="PPAI010135-RA">
    <property type="protein sequence ID" value="PPAI010135-PA"/>
    <property type="gene ID" value="PPAI010135"/>
</dbReference>
<dbReference type="VEuPathDB" id="VectorBase:PPAPM1_005133"/>
<evidence type="ECO:0000256" key="4">
    <source>
        <dbReference type="ARBA" id="ARBA00022833"/>
    </source>
</evidence>
<feature type="domain" description="DUF659" evidence="7">
    <location>
        <begin position="46"/>
        <end position="186"/>
    </location>
</feature>
<dbReference type="InterPro" id="IPR008906">
    <property type="entry name" value="HATC_C_dom"/>
</dbReference>
<reference evidence="9" key="1">
    <citation type="submission" date="2022-08" db="UniProtKB">
        <authorList>
            <consortium name="EnsemblMetazoa"/>
        </authorList>
    </citation>
    <scope>IDENTIFICATION</scope>
    <source>
        <strain evidence="9">Israel</strain>
    </source>
</reference>
<organism evidence="9 10">
    <name type="scientific">Phlebotomus papatasi</name>
    <name type="common">Sandfly</name>
    <dbReference type="NCBI Taxonomy" id="29031"/>
    <lineage>
        <taxon>Eukaryota</taxon>
        <taxon>Metazoa</taxon>
        <taxon>Ecdysozoa</taxon>
        <taxon>Arthropoda</taxon>
        <taxon>Hexapoda</taxon>
        <taxon>Insecta</taxon>
        <taxon>Pterygota</taxon>
        <taxon>Neoptera</taxon>
        <taxon>Endopterygota</taxon>
        <taxon>Diptera</taxon>
        <taxon>Nematocera</taxon>
        <taxon>Psychodoidea</taxon>
        <taxon>Psychodidae</taxon>
        <taxon>Phlebotomus</taxon>
        <taxon>Phlebotomus</taxon>
    </lineage>
</organism>
<name>A0A1B0F089_PHLPP</name>
<dbReference type="Pfam" id="PF05699">
    <property type="entry name" value="Dimer_Tnp_hAT"/>
    <property type="match status" value="1"/>
</dbReference>
<dbReference type="InterPro" id="IPR012337">
    <property type="entry name" value="RNaseH-like_sf"/>
</dbReference>
<dbReference type="GO" id="GO:0008270">
    <property type="term" value="F:zinc ion binding"/>
    <property type="evidence" value="ECO:0007669"/>
    <property type="project" value="UniProtKB-KW"/>
</dbReference>
<evidence type="ECO:0000313" key="10">
    <source>
        <dbReference type="Proteomes" id="UP000092462"/>
    </source>
</evidence>
<keyword evidence="5" id="KW-0539">Nucleus</keyword>
<keyword evidence="2" id="KW-0479">Metal-binding</keyword>
<keyword evidence="3" id="KW-0863">Zinc-finger</keyword>
<dbReference type="Pfam" id="PF04937">
    <property type="entry name" value="DUF659"/>
    <property type="match status" value="1"/>
</dbReference>
<dbReference type="EMBL" id="AJVK01017809">
    <property type="status" value="NOT_ANNOTATED_CDS"/>
    <property type="molecule type" value="Genomic_DNA"/>
</dbReference>
<dbReference type="Proteomes" id="UP000092462">
    <property type="component" value="Unassembled WGS sequence"/>
</dbReference>
<evidence type="ECO:0008006" key="11">
    <source>
        <dbReference type="Google" id="ProtNLM"/>
    </source>
</evidence>
<keyword evidence="10" id="KW-1185">Reference proteome</keyword>
<protein>
    <recommendedName>
        <fullName evidence="11">HAT C-terminal dimerisation domain-containing protein</fullName>
    </recommendedName>
</protein>
<dbReference type="PANTHER" id="PTHR46481">
    <property type="entry name" value="ZINC FINGER BED DOMAIN-CONTAINING PROTEIN 4"/>
    <property type="match status" value="1"/>
</dbReference>
<dbReference type="EMBL" id="AJVK01017813">
    <property type="status" value="NOT_ANNOTATED_CDS"/>
    <property type="molecule type" value="Genomic_DNA"/>
</dbReference>
<sequence>MFQIMKSHLDDEFARAVYATASPFMLSENQYFKKFIQTLRPEYTPPSRKQLSGTLLVKEYQRIEQNINEIITKASVLSIMCDGIINIIIMTPKPVFITSIDTTTNPHSGEYLAKILLATMEKYGTEKFQALVTDNAAANKKAWAILEEKVPNLQCYGCFAHSLNLILGDVLECARIKKIIQDGKAIVNGINLKQVLKAELNKRSSVTLKLPVKTRWLSMEQFLSSLLANKITLREMAIQDKLNQALQSIVLGSDFWDKITELKSIICIVTTRILQFEGDRGDISECYPSFREMLRELEMMGELSFLDGEKNYMMEVIEKRKKVAIKAIHKASYLLNPKYLGKTLSASDRLEAINFMASLSTSCSEEEILNDISNYATKSGEYNVPIVWKYIETNKQSPLQWWMAFYPEAPLCQIAQRILQVPPTSCVCERSFSQQKNVHTVKRNRLGSDTVDKLISPRRKYKVRRVPHKPHNHKPHNHKPHNHKPHNQKPHKRRTNQIHWNLILKQYLMW</sequence>
<evidence type="ECO:0000259" key="8">
    <source>
        <dbReference type="Pfam" id="PF05699"/>
    </source>
</evidence>
<dbReference type="EMBL" id="AJVK01017811">
    <property type="status" value="NOT_ANNOTATED_CDS"/>
    <property type="molecule type" value="Genomic_DNA"/>
</dbReference>
<accession>A0A1B0F089</accession>
<evidence type="ECO:0000256" key="1">
    <source>
        <dbReference type="ARBA" id="ARBA00004123"/>
    </source>
</evidence>
<proteinExistence type="predicted"/>
<evidence type="ECO:0000313" key="9">
    <source>
        <dbReference type="EnsemblMetazoa" id="PPAI010135-PA"/>
    </source>
</evidence>
<dbReference type="EMBL" id="AJVK01017810">
    <property type="status" value="NOT_ANNOTATED_CDS"/>
    <property type="molecule type" value="Genomic_DNA"/>
</dbReference>